<dbReference type="EMBL" id="MHBZ01000005">
    <property type="protein sequence ID" value="OGY12182.1"/>
    <property type="molecule type" value="Genomic_DNA"/>
</dbReference>
<sequence length="347" mass="40303">MPDTQKLHKKLRSKKLVYSSNKTSGILRQRAGRKFNYYQPDGARVTSEKTLSRIVCLAIPPAWKNVWISKKKNTHLQATGTDERGRTQYIYHRDWIKICQENKFSKMVDFGLSLPKIREKVKYDLSIKKLEKRRIIATIVWLLEHTFIRVGNEEYSENNNSFGLTTLRTRHVELKKGEVVFKFRGKSGVFNTLEVSNPTIVKTIKKCIELPGYELFQFFDDKNKRHVVDSQDINSFLKEVTNDDFSAKDFRTWGGTSLSANDLYKNGKPKDKTQVKKIISKTVKEVAKHLNNTVKVCKSYYIHPTVFETYEKEILVPHFAYYAKGKTGKDGLAWDELALVRLLQNHS</sequence>
<keyword evidence="6" id="KW-0413">Isomerase</keyword>
<dbReference type="InterPro" id="IPR035447">
    <property type="entry name" value="DNA_topo_I_N_sf"/>
</dbReference>
<organism evidence="9 10">
    <name type="scientific">Candidatus Blackburnbacteria bacterium RIFCSPHIGHO2_02_FULL_44_20</name>
    <dbReference type="NCBI Taxonomy" id="1797516"/>
    <lineage>
        <taxon>Bacteria</taxon>
        <taxon>Candidatus Blackburniibacteriota</taxon>
    </lineage>
</organism>
<dbReference type="InterPro" id="IPR049331">
    <property type="entry name" value="Top1B_N_bact"/>
</dbReference>
<keyword evidence="4" id="KW-0799">Topoisomerase</keyword>
<dbReference type="STRING" id="1797516.A3D26_01190"/>
<dbReference type="Gene3D" id="3.30.66.10">
    <property type="entry name" value="DNA topoisomerase I domain"/>
    <property type="match status" value="1"/>
</dbReference>
<keyword evidence="5" id="KW-0238">DNA-binding</keyword>
<dbReference type="Gene3D" id="1.10.132.120">
    <property type="match status" value="1"/>
</dbReference>
<dbReference type="InterPro" id="IPR011010">
    <property type="entry name" value="DNA_brk_join_enz"/>
</dbReference>
<dbReference type="GO" id="GO:0003677">
    <property type="term" value="F:DNA binding"/>
    <property type="evidence" value="ECO:0007669"/>
    <property type="project" value="UniProtKB-KW"/>
</dbReference>
<evidence type="ECO:0000256" key="1">
    <source>
        <dbReference type="ARBA" id="ARBA00000213"/>
    </source>
</evidence>
<dbReference type="GO" id="GO:0006265">
    <property type="term" value="P:DNA topological change"/>
    <property type="evidence" value="ECO:0007669"/>
    <property type="project" value="InterPro"/>
</dbReference>
<dbReference type="InterPro" id="IPR051062">
    <property type="entry name" value="Topoisomerase_IB"/>
</dbReference>
<comment type="similarity">
    <text evidence="2">Belongs to the type IB topoisomerase family.</text>
</comment>
<name>A0A1G1VAF4_9BACT</name>
<dbReference type="Proteomes" id="UP000178319">
    <property type="component" value="Unassembled WGS sequence"/>
</dbReference>
<evidence type="ECO:0000256" key="2">
    <source>
        <dbReference type="ARBA" id="ARBA00006645"/>
    </source>
</evidence>
<evidence type="ECO:0000259" key="7">
    <source>
        <dbReference type="Pfam" id="PF01028"/>
    </source>
</evidence>
<dbReference type="InterPro" id="IPR001631">
    <property type="entry name" value="TopoI"/>
</dbReference>
<evidence type="ECO:0000256" key="3">
    <source>
        <dbReference type="ARBA" id="ARBA00012891"/>
    </source>
</evidence>
<comment type="caution">
    <text evidence="9">The sequence shown here is derived from an EMBL/GenBank/DDBJ whole genome shotgun (WGS) entry which is preliminary data.</text>
</comment>
<dbReference type="PROSITE" id="PS52038">
    <property type="entry name" value="TOPO_IB_2"/>
    <property type="match status" value="1"/>
</dbReference>
<dbReference type="AlphaFoldDB" id="A0A1G1VAF4"/>
<reference evidence="9 10" key="1">
    <citation type="journal article" date="2016" name="Nat. Commun.">
        <title>Thousands of microbial genomes shed light on interconnected biogeochemical processes in an aquifer system.</title>
        <authorList>
            <person name="Anantharaman K."/>
            <person name="Brown C.T."/>
            <person name="Hug L.A."/>
            <person name="Sharon I."/>
            <person name="Castelle C.J."/>
            <person name="Probst A.J."/>
            <person name="Thomas B.C."/>
            <person name="Singh A."/>
            <person name="Wilkins M.J."/>
            <person name="Karaoz U."/>
            <person name="Brodie E.L."/>
            <person name="Williams K.H."/>
            <person name="Hubbard S.S."/>
            <person name="Banfield J.F."/>
        </authorList>
    </citation>
    <scope>NUCLEOTIDE SEQUENCE [LARGE SCALE GENOMIC DNA]</scope>
</reference>
<dbReference type="SUPFAM" id="SSF55869">
    <property type="entry name" value="DNA topoisomerase I domain"/>
    <property type="match status" value="1"/>
</dbReference>
<dbReference type="EC" id="5.6.2.1" evidence="3"/>
<evidence type="ECO:0000256" key="5">
    <source>
        <dbReference type="ARBA" id="ARBA00023125"/>
    </source>
</evidence>
<comment type="catalytic activity">
    <reaction evidence="1">
        <text>ATP-independent breakage of single-stranded DNA, followed by passage and rejoining.</text>
        <dbReference type="EC" id="5.6.2.1"/>
    </reaction>
</comment>
<dbReference type="InterPro" id="IPR013500">
    <property type="entry name" value="TopoI_cat_euk"/>
</dbReference>
<feature type="domain" description="DNA topoisomerase IB N-terminal" evidence="8">
    <location>
        <begin position="34"/>
        <end position="82"/>
    </location>
</feature>
<accession>A0A1G1VAF4</accession>
<evidence type="ECO:0000256" key="6">
    <source>
        <dbReference type="ARBA" id="ARBA00023235"/>
    </source>
</evidence>
<evidence type="ECO:0000259" key="8">
    <source>
        <dbReference type="Pfam" id="PF21338"/>
    </source>
</evidence>
<dbReference type="SUPFAM" id="SSF56349">
    <property type="entry name" value="DNA breaking-rejoining enzymes"/>
    <property type="match status" value="1"/>
</dbReference>
<dbReference type="PANTHER" id="PTHR10290:SF3">
    <property type="entry name" value="DNA TOPOISOMERASE 1"/>
    <property type="match status" value="1"/>
</dbReference>
<gene>
    <name evidence="9" type="ORF">A3D26_01190</name>
</gene>
<dbReference type="GO" id="GO:0003917">
    <property type="term" value="F:DNA topoisomerase type I (single strand cut, ATP-independent) activity"/>
    <property type="evidence" value="ECO:0007669"/>
    <property type="project" value="UniProtKB-EC"/>
</dbReference>
<proteinExistence type="inferred from homology"/>
<dbReference type="Gene3D" id="3.90.15.10">
    <property type="entry name" value="Topoisomerase I, Chain A, domain 3"/>
    <property type="match status" value="1"/>
</dbReference>
<dbReference type="PANTHER" id="PTHR10290">
    <property type="entry name" value="DNA TOPOISOMERASE I"/>
    <property type="match status" value="1"/>
</dbReference>
<dbReference type="InterPro" id="IPR014711">
    <property type="entry name" value="TopoI_cat_a-hlx-sub_euk"/>
</dbReference>
<evidence type="ECO:0000256" key="4">
    <source>
        <dbReference type="ARBA" id="ARBA00023029"/>
    </source>
</evidence>
<evidence type="ECO:0000313" key="10">
    <source>
        <dbReference type="Proteomes" id="UP000178319"/>
    </source>
</evidence>
<dbReference type="PRINTS" id="PR00416">
    <property type="entry name" value="EUTPISMRASEI"/>
</dbReference>
<evidence type="ECO:0000313" key="9">
    <source>
        <dbReference type="EMBL" id="OGY12182.1"/>
    </source>
</evidence>
<protein>
    <recommendedName>
        <fullName evidence="3">DNA topoisomerase</fullName>
        <ecNumber evidence="3">5.6.2.1</ecNumber>
    </recommendedName>
</protein>
<dbReference type="Pfam" id="PF01028">
    <property type="entry name" value="Topoisom_I"/>
    <property type="match status" value="1"/>
</dbReference>
<dbReference type="Pfam" id="PF21338">
    <property type="entry name" value="Top1B_N_bact"/>
    <property type="match status" value="1"/>
</dbReference>
<feature type="domain" description="DNA topoisomerase I catalytic core eukaryotic-type" evidence="7">
    <location>
        <begin position="101"/>
        <end position="314"/>
    </location>
</feature>